<comment type="caution">
    <text evidence="10">The sequence shown here is derived from an EMBL/GenBank/DDBJ whole genome shotgun (WGS) entry which is preliminary data.</text>
</comment>
<dbReference type="InterPro" id="IPR001969">
    <property type="entry name" value="Aspartic_peptidase_AS"/>
</dbReference>
<feature type="domain" description="Retrotransposon gag" evidence="6">
    <location>
        <begin position="761"/>
        <end position="852"/>
    </location>
</feature>
<gene>
    <name evidence="10" type="ORF">F3Y22_tig00111582pilonHSYRG00743</name>
</gene>
<dbReference type="Pfam" id="PF03732">
    <property type="entry name" value="Retrotrans_gag"/>
    <property type="match status" value="1"/>
</dbReference>
<dbReference type="InterPro" id="IPR025558">
    <property type="entry name" value="DUF4283"/>
</dbReference>
<feature type="compositionally biased region" description="Basic and acidic residues" evidence="4">
    <location>
        <begin position="436"/>
        <end position="450"/>
    </location>
</feature>
<dbReference type="GO" id="GO:0003723">
    <property type="term" value="F:RNA binding"/>
    <property type="evidence" value="ECO:0007669"/>
    <property type="project" value="UniProtKB-KW"/>
</dbReference>
<evidence type="ECO:0000259" key="7">
    <source>
        <dbReference type="Pfam" id="PF14111"/>
    </source>
</evidence>
<dbReference type="CDD" id="cd01647">
    <property type="entry name" value="RT_LTR"/>
    <property type="match status" value="1"/>
</dbReference>
<dbReference type="PANTHER" id="PTHR35046">
    <property type="entry name" value="ZINC KNUCKLE (CCHC-TYPE) FAMILY PROTEIN"/>
    <property type="match status" value="1"/>
</dbReference>
<dbReference type="InterPro" id="IPR005162">
    <property type="entry name" value="Retrotrans_gag_dom"/>
</dbReference>
<feature type="domain" description="Integrase zinc-binding" evidence="9">
    <location>
        <begin position="1427"/>
        <end position="1482"/>
    </location>
</feature>
<evidence type="ECO:0000256" key="2">
    <source>
        <dbReference type="ARBA" id="ARBA00022884"/>
    </source>
</evidence>
<feature type="domain" description="Reverse transcriptase/retrotransposon-derived protein RNase H-like" evidence="8">
    <location>
        <begin position="1303"/>
        <end position="1346"/>
    </location>
</feature>
<dbReference type="CDD" id="cd00303">
    <property type="entry name" value="retropepsin_like"/>
    <property type="match status" value="2"/>
</dbReference>
<evidence type="ECO:0000259" key="5">
    <source>
        <dbReference type="Pfam" id="PF00078"/>
    </source>
</evidence>
<dbReference type="InterPro" id="IPR000477">
    <property type="entry name" value="RT_dom"/>
</dbReference>
<evidence type="ECO:0000256" key="4">
    <source>
        <dbReference type="SAM" id="MobiDB-lite"/>
    </source>
</evidence>
<dbReference type="InterPro" id="IPR043128">
    <property type="entry name" value="Rev_trsase/Diguanyl_cyclase"/>
</dbReference>
<dbReference type="SUPFAM" id="SSF56672">
    <property type="entry name" value="DNA/RNA polymerases"/>
    <property type="match status" value="1"/>
</dbReference>
<dbReference type="Pfam" id="PF00078">
    <property type="entry name" value="RVT_1"/>
    <property type="match status" value="1"/>
</dbReference>
<dbReference type="Pfam" id="PF13975">
    <property type="entry name" value="gag-asp_proteas"/>
    <property type="match status" value="1"/>
</dbReference>
<dbReference type="Pfam" id="PF17919">
    <property type="entry name" value="RT_RNaseH_2"/>
    <property type="match status" value="1"/>
</dbReference>
<dbReference type="InterPro" id="IPR043502">
    <property type="entry name" value="DNA/RNA_pol_sf"/>
</dbReference>
<dbReference type="Gene3D" id="3.10.10.10">
    <property type="entry name" value="HIV Type 1 Reverse Transcriptase, subunit A, domain 1"/>
    <property type="match status" value="1"/>
</dbReference>
<feature type="region of interest" description="Disordered" evidence="4">
    <location>
        <begin position="887"/>
        <end position="910"/>
    </location>
</feature>
<protein>
    <recommendedName>
        <fullName evidence="12">Reverse transcriptase</fullName>
    </recommendedName>
</protein>
<dbReference type="InterPro" id="IPR041577">
    <property type="entry name" value="RT_RNaseH_2"/>
</dbReference>
<evidence type="ECO:0000259" key="8">
    <source>
        <dbReference type="Pfam" id="PF17919"/>
    </source>
</evidence>
<evidence type="ECO:0000259" key="6">
    <source>
        <dbReference type="Pfam" id="PF03732"/>
    </source>
</evidence>
<reference evidence="10" key="1">
    <citation type="submission" date="2019-09" db="EMBL/GenBank/DDBJ databases">
        <title>Draft genome information of white flower Hibiscus syriacus.</title>
        <authorList>
            <person name="Kim Y.-M."/>
        </authorList>
    </citation>
    <scope>NUCLEOTIDE SEQUENCE [LARGE SCALE GENOMIC DNA]</scope>
    <source>
        <strain evidence="10">YM2019G1</strain>
    </source>
</reference>
<keyword evidence="3" id="KW-0229">DNA integration</keyword>
<organism evidence="10 11">
    <name type="scientific">Hibiscus syriacus</name>
    <name type="common">Rose of Sharon</name>
    <dbReference type="NCBI Taxonomy" id="106335"/>
    <lineage>
        <taxon>Eukaryota</taxon>
        <taxon>Viridiplantae</taxon>
        <taxon>Streptophyta</taxon>
        <taxon>Embryophyta</taxon>
        <taxon>Tracheophyta</taxon>
        <taxon>Spermatophyta</taxon>
        <taxon>Magnoliopsida</taxon>
        <taxon>eudicotyledons</taxon>
        <taxon>Gunneridae</taxon>
        <taxon>Pentapetalae</taxon>
        <taxon>rosids</taxon>
        <taxon>malvids</taxon>
        <taxon>Malvales</taxon>
        <taxon>Malvaceae</taxon>
        <taxon>Malvoideae</taxon>
        <taxon>Hibiscus</taxon>
    </lineage>
</organism>
<dbReference type="GO" id="GO:0015074">
    <property type="term" value="P:DNA integration"/>
    <property type="evidence" value="ECO:0007669"/>
    <property type="project" value="UniProtKB-KW"/>
</dbReference>
<keyword evidence="11" id="KW-1185">Reference proteome</keyword>
<sequence length="2001" mass="229486">MHEMERLLKLELEPLQDRMDQLEASLGNRRVNCPRMEEELEEEEAEVISAARRDVHRNHNDNFNNIKVTIPPFQGRTDPESYLDWVIKIEHIFECQNYTEQKKVRLAAMEFVDYALVWWDQLVSSIRRNGERPITTWEEMKAIMRKSKSVEDYFKEMEIAMIRANVDEDREATMARLLSGLNLDIANLVELQHYSKFDHQIEARAYYLPETNFSPIKGSYRGHVASECPNRNVMMLLANGDIVSDSDEPIFDEEPETIQEEEAEENVDHGEMLVSKRCLQSQTSQDDIQRNNIFHTRCHVKDKVCTMIIDGGSCTNVASTLMVEKLGLATSKHPMPYKLQWLNEGGELNVTKQVLIPFSVGRYKDEVLCDIVPMHASHILLGRPWQYDKRLIHDCFHNQYTFKHDGCKDKSRERSLPKGISLDKDHSQKVPLGKSYSKERPKGKSYERKSNGKTQSFKGCFLLAKRRDAMQGQNELDLRTNCPKEGGMIQARAKMRSSLPIRPSINYHPNWRQHEVTQELFGQGVVTRLSSYRGSDGDLWQARNGKESGWKRYDEKVGVGEGGGGQPIEFGLIHSDAQLLNLAQRCLAVDYNIDVLNHPKYTEVPDFRLKHRGVISRLRHRGAQSSLAKQRFQLSIDAQRHRGDNKLKRMLHTHNGGSISSHREEIEAALVDLRAYMISGDRMKRVKETQEDLLEIVTDLGNEARDAIGVIQLGEGVRAKIPDPQRFDGARDAKEIENFLFDIVQYFWAIHTESEEDKVAMALMYLGGDAKLWRRSKFKDGVCSIMIWDALKKELKTSFLPENVYYNAHKKLRELSHTGTTREYVREFSTLMLDIKDMLERDKLFYFLEGLKSWARFKLQRQKVQDLTVAIAATECLNHYNDHPGKCKTSSKSGVNTQQVGENKLSRGEKTTSWGANRRFLGRDPAQNKVPTSPESSNTWNKPSLRYFLYNRPHRVTEYPQRSAFNAMVTSIKDGERSQLSNLRKEPERGLMYMDISINGKTSKALVDTGATYTFISPEETKRCGLIVTKELGQMKTINSNTSTICGGVKRVSIKLGSWEGSVDFTISHMDDFDMVLWLDFMMDVMPDELSKELPSRRSVDHEIELIPGVNSPAKALNKVTFRNKYLIPLIAYFFDKLSNAKYFTKLDLRLGYHQVRVVEGDEPKMTSVTWYGAFEFLIMPFGLTNAPATLCTLMNQVFHDYLDKFVVIYLDDIMIFSTSMEEHQEHLRLVLPRLQENQLFVKNEKCAFAQTQVQFLGHVIEQGRIRMDKEKVKAIQKRFVEGYSRRVKLLTDLLKKGCEWVWSKDFQEAFDELKKVVISEPVLTLSNLEKPLEVETDRSDYAIGGNQFADALSRRVDLAALRCVAPISASRVSNEIRHLIVNFSKQDPQVVALMKMVKKGISKCFWIENGLLMTKGPRMFVPRAGNLRQKLLKECHDTPWVGHPGWRRTVAFLGQGYYWPQIRQDVMDYPKTCLICQQDKVDRHRIAGLLEPLSVPARPWESISLDFISRLPRGGDLDQFWLAAKTSSYYGWDLSRKMPSCLKFCGGVEAEYGDWQGLLGESSEAFLSQRDRCLVRKFEGLVSIVAEVGNASYKVDPPTWMRVHSVFHVSNLKSFHTDPNVANQSIPVRESIGTQPPSHRHVEEILAGRIVKGWTAGRVWADPQIYEIKADLAEKRPFRVPHGLTTEPTRLNKSNERFMRNPSDSLLQNHVPPVDPPRLPLDISPDIDPNIPMMEGISLVTPTILERPGLPIENNRALKKKGRNERETMQDEHDSAEGNVMLVESNSNKIENGGRENPRGMSYAGVVAGSFQQRGAMEKVPCMDDVVVEEADVIIDTSGQIPSVEFSENVHERIDHSIRRSIIVRLLRRKIGYKMLLDRIQLLWKPKGRLQVVDLDSDYYIVMFEIEEDYNHFLSDGPWTVYGSYLIVQPWSRTFTTAEKFPSQVVKIDYNTLAGDRGKFVRLAVMVNLNKPLIPSIRIDGIVRQLEYEGLQQIYCTCGT</sequence>
<dbReference type="Pfam" id="PF17921">
    <property type="entry name" value="Integrase_H2C2"/>
    <property type="match status" value="1"/>
</dbReference>
<dbReference type="InterPro" id="IPR041588">
    <property type="entry name" value="Integrase_H2C2"/>
</dbReference>
<dbReference type="InterPro" id="IPR021109">
    <property type="entry name" value="Peptidase_aspartic_dom_sf"/>
</dbReference>
<dbReference type="EMBL" id="VEPZ02001375">
    <property type="protein sequence ID" value="KAE8676710.1"/>
    <property type="molecule type" value="Genomic_DNA"/>
</dbReference>
<dbReference type="Gene3D" id="2.40.70.10">
    <property type="entry name" value="Acid Proteases"/>
    <property type="match status" value="2"/>
</dbReference>
<feature type="compositionally biased region" description="Polar residues" evidence="4">
    <location>
        <begin position="888"/>
        <end position="901"/>
    </location>
</feature>
<evidence type="ECO:0008006" key="12">
    <source>
        <dbReference type="Google" id="ProtNLM"/>
    </source>
</evidence>
<dbReference type="GO" id="GO:0006508">
    <property type="term" value="P:proteolysis"/>
    <property type="evidence" value="ECO:0007669"/>
    <property type="project" value="InterPro"/>
</dbReference>
<feature type="domain" description="DUF4283" evidence="7">
    <location>
        <begin position="1859"/>
        <end position="1939"/>
    </location>
</feature>
<evidence type="ECO:0000256" key="1">
    <source>
        <dbReference type="ARBA" id="ARBA00022842"/>
    </source>
</evidence>
<keyword evidence="1" id="KW-0460">Magnesium</keyword>
<accession>A0A6A2Y0Q7</accession>
<name>A0A6A2Y0Q7_HIBSY</name>
<evidence type="ECO:0000313" key="11">
    <source>
        <dbReference type="Proteomes" id="UP000436088"/>
    </source>
</evidence>
<evidence type="ECO:0000313" key="10">
    <source>
        <dbReference type="EMBL" id="KAE8676710.1"/>
    </source>
</evidence>
<dbReference type="GO" id="GO:0004190">
    <property type="term" value="F:aspartic-type endopeptidase activity"/>
    <property type="evidence" value="ECO:0007669"/>
    <property type="project" value="InterPro"/>
</dbReference>
<evidence type="ECO:0000259" key="9">
    <source>
        <dbReference type="Pfam" id="PF17921"/>
    </source>
</evidence>
<feature type="domain" description="Reverse transcriptase" evidence="5">
    <location>
        <begin position="1115"/>
        <end position="1261"/>
    </location>
</feature>
<keyword evidence="2" id="KW-0694">RNA-binding</keyword>
<feature type="region of interest" description="Disordered" evidence="4">
    <location>
        <begin position="407"/>
        <end position="452"/>
    </location>
</feature>
<evidence type="ECO:0000256" key="3">
    <source>
        <dbReference type="ARBA" id="ARBA00022908"/>
    </source>
</evidence>
<dbReference type="Proteomes" id="UP000436088">
    <property type="component" value="Unassembled WGS sequence"/>
</dbReference>
<proteinExistence type="predicted"/>
<feature type="compositionally biased region" description="Basic and acidic residues" evidence="4">
    <location>
        <begin position="407"/>
        <end position="428"/>
    </location>
</feature>
<dbReference type="Gene3D" id="3.30.70.270">
    <property type="match status" value="2"/>
</dbReference>
<dbReference type="SUPFAM" id="SSF50630">
    <property type="entry name" value="Acid proteases"/>
    <property type="match status" value="1"/>
</dbReference>
<dbReference type="PROSITE" id="PS00141">
    <property type="entry name" value="ASP_PROTEASE"/>
    <property type="match status" value="1"/>
</dbReference>
<dbReference type="PANTHER" id="PTHR35046:SF9">
    <property type="entry name" value="RNA-DIRECTED DNA POLYMERASE"/>
    <property type="match status" value="1"/>
</dbReference>
<dbReference type="Pfam" id="PF14111">
    <property type="entry name" value="DUF4283"/>
    <property type="match status" value="1"/>
</dbReference>
<dbReference type="Gene3D" id="1.10.340.70">
    <property type="match status" value="1"/>
</dbReference>